<comment type="caution">
    <text evidence="1">The sequence shown here is derived from an EMBL/GenBank/DDBJ whole genome shotgun (WGS) entry which is preliminary data.</text>
</comment>
<dbReference type="EMBL" id="JARKIB010000207">
    <property type="protein sequence ID" value="KAJ7723884.1"/>
    <property type="molecule type" value="Genomic_DNA"/>
</dbReference>
<dbReference type="Proteomes" id="UP001215598">
    <property type="component" value="Unassembled WGS sequence"/>
</dbReference>
<protein>
    <submittedName>
        <fullName evidence="1">Uncharacterized protein</fullName>
    </submittedName>
</protein>
<sequence>MWQLGKYREAQAMACEMRLLARIHGLFVAETHAIRIELLCRVSQGDLAPCLQLSAEARGILAFCGLQGSPLEQALRASEADVHAQKTEYAEARTLYLQTVAKEAPLA</sequence>
<evidence type="ECO:0000313" key="2">
    <source>
        <dbReference type="Proteomes" id="UP001215598"/>
    </source>
</evidence>
<reference evidence="1" key="1">
    <citation type="submission" date="2023-03" db="EMBL/GenBank/DDBJ databases">
        <title>Massive genome expansion in bonnet fungi (Mycena s.s.) driven by repeated elements and novel gene families across ecological guilds.</title>
        <authorList>
            <consortium name="Lawrence Berkeley National Laboratory"/>
            <person name="Harder C.B."/>
            <person name="Miyauchi S."/>
            <person name="Viragh M."/>
            <person name="Kuo A."/>
            <person name="Thoen E."/>
            <person name="Andreopoulos B."/>
            <person name="Lu D."/>
            <person name="Skrede I."/>
            <person name="Drula E."/>
            <person name="Henrissat B."/>
            <person name="Morin E."/>
            <person name="Kohler A."/>
            <person name="Barry K."/>
            <person name="LaButti K."/>
            <person name="Morin E."/>
            <person name="Salamov A."/>
            <person name="Lipzen A."/>
            <person name="Mereny Z."/>
            <person name="Hegedus B."/>
            <person name="Baldrian P."/>
            <person name="Stursova M."/>
            <person name="Weitz H."/>
            <person name="Taylor A."/>
            <person name="Grigoriev I.V."/>
            <person name="Nagy L.G."/>
            <person name="Martin F."/>
            <person name="Kauserud H."/>
        </authorList>
    </citation>
    <scope>NUCLEOTIDE SEQUENCE</scope>
    <source>
        <strain evidence="1">CBHHK182m</strain>
    </source>
</reference>
<accession>A0AAD7HNF9</accession>
<name>A0AAD7HNF9_9AGAR</name>
<gene>
    <name evidence="1" type="ORF">B0H16DRAFT_1472635</name>
</gene>
<organism evidence="1 2">
    <name type="scientific">Mycena metata</name>
    <dbReference type="NCBI Taxonomy" id="1033252"/>
    <lineage>
        <taxon>Eukaryota</taxon>
        <taxon>Fungi</taxon>
        <taxon>Dikarya</taxon>
        <taxon>Basidiomycota</taxon>
        <taxon>Agaricomycotina</taxon>
        <taxon>Agaricomycetes</taxon>
        <taxon>Agaricomycetidae</taxon>
        <taxon>Agaricales</taxon>
        <taxon>Marasmiineae</taxon>
        <taxon>Mycenaceae</taxon>
        <taxon>Mycena</taxon>
    </lineage>
</organism>
<dbReference type="AlphaFoldDB" id="A0AAD7HNF9"/>
<proteinExistence type="predicted"/>
<evidence type="ECO:0000313" key="1">
    <source>
        <dbReference type="EMBL" id="KAJ7723884.1"/>
    </source>
</evidence>
<keyword evidence="2" id="KW-1185">Reference proteome</keyword>